<dbReference type="GO" id="GO:0044539">
    <property type="term" value="P:long-chain fatty acid import into cell"/>
    <property type="evidence" value="ECO:0007669"/>
    <property type="project" value="TreeGrafter"/>
</dbReference>
<dbReference type="EMBL" id="MRZV01000690">
    <property type="protein sequence ID" value="PIK45724.1"/>
    <property type="molecule type" value="Genomic_DNA"/>
</dbReference>
<dbReference type="SUPFAM" id="SSF56801">
    <property type="entry name" value="Acetyl-CoA synthetase-like"/>
    <property type="match status" value="1"/>
</dbReference>
<keyword evidence="3" id="KW-0276">Fatty acid metabolism</keyword>
<dbReference type="InterPro" id="IPR025110">
    <property type="entry name" value="AMP-bd_C"/>
</dbReference>
<organism evidence="11 12">
    <name type="scientific">Stichopus japonicus</name>
    <name type="common">Sea cucumber</name>
    <dbReference type="NCBI Taxonomy" id="307972"/>
    <lineage>
        <taxon>Eukaryota</taxon>
        <taxon>Metazoa</taxon>
        <taxon>Echinodermata</taxon>
        <taxon>Eleutherozoa</taxon>
        <taxon>Echinozoa</taxon>
        <taxon>Holothuroidea</taxon>
        <taxon>Aspidochirotacea</taxon>
        <taxon>Aspidochirotida</taxon>
        <taxon>Stichopodidae</taxon>
        <taxon>Apostichopus</taxon>
    </lineage>
</organism>
<dbReference type="GO" id="GO:0005789">
    <property type="term" value="C:endoplasmic reticulum membrane"/>
    <property type="evidence" value="ECO:0007669"/>
    <property type="project" value="TreeGrafter"/>
</dbReference>
<dbReference type="PROSITE" id="PS00455">
    <property type="entry name" value="AMP_BINDING"/>
    <property type="match status" value="1"/>
</dbReference>
<dbReference type="Proteomes" id="UP000230750">
    <property type="component" value="Unassembled WGS sequence"/>
</dbReference>
<dbReference type="Pfam" id="PF13193">
    <property type="entry name" value="AMP-binding_C"/>
    <property type="match status" value="1"/>
</dbReference>
<keyword evidence="8" id="KW-0472">Membrane</keyword>
<dbReference type="PANTHER" id="PTHR43107:SF22">
    <property type="entry name" value="VERY LONG-CHAIN ACYL-COA SYNTHETASE"/>
    <property type="match status" value="1"/>
</dbReference>
<dbReference type="Gene3D" id="3.30.300.30">
    <property type="match status" value="1"/>
</dbReference>
<dbReference type="STRING" id="307972.A0A2G8KCI8"/>
<dbReference type="GO" id="GO:0005886">
    <property type="term" value="C:plasma membrane"/>
    <property type="evidence" value="ECO:0007669"/>
    <property type="project" value="TreeGrafter"/>
</dbReference>
<dbReference type="PANTHER" id="PTHR43107">
    <property type="entry name" value="LONG-CHAIN FATTY ACID TRANSPORT PROTEIN"/>
    <property type="match status" value="1"/>
</dbReference>
<evidence type="ECO:0000256" key="2">
    <source>
        <dbReference type="ARBA" id="ARBA00022598"/>
    </source>
</evidence>
<dbReference type="InterPro" id="IPR000873">
    <property type="entry name" value="AMP-dep_synth/lig_dom"/>
</dbReference>
<evidence type="ECO:0000256" key="1">
    <source>
        <dbReference type="ARBA" id="ARBA00006432"/>
    </source>
</evidence>
<evidence type="ECO:0000259" key="10">
    <source>
        <dbReference type="Pfam" id="PF13193"/>
    </source>
</evidence>
<proteinExistence type="inferred from homology"/>
<name>A0A2G8KCI8_STIJA</name>
<gene>
    <name evidence="11" type="ORF">BSL78_17404</name>
</gene>
<evidence type="ECO:0000256" key="4">
    <source>
        <dbReference type="ARBA" id="ARBA00026121"/>
    </source>
</evidence>
<keyword evidence="8" id="KW-1133">Transmembrane helix</keyword>
<evidence type="ECO:0000256" key="3">
    <source>
        <dbReference type="ARBA" id="ARBA00022832"/>
    </source>
</evidence>
<feature type="domain" description="AMP-binding enzyme C-terminal" evidence="10">
    <location>
        <begin position="370"/>
        <end position="445"/>
    </location>
</feature>
<comment type="catalytic activity">
    <reaction evidence="7">
        <text>tetracosanoate + ATP + CoA = tetracosanoyl-CoA + AMP + diphosphate</text>
        <dbReference type="Rhea" id="RHEA:33639"/>
        <dbReference type="ChEBI" id="CHEBI:30616"/>
        <dbReference type="ChEBI" id="CHEBI:31014"/>
        <dbReference type="ChEBI" id="CHEBI:33019"/>
        <dbReference type="ChEBI" id="CHEBI:57287"/>
        <dbReference type="ChEBI" id="CHEBI:65052"/>
        <dbReference type="ChEBI" id="CHEBI:456215"/>
    </reaction>
    <physiologicalReaction direction="left-to-right" evidence="7">
        <dbReference type="Rhea" id="RHEA:33640"/>
    </physiologicalReaction>
</comment>
<comment type="catalytic activity">
    <reaction evidence="5">
        <text>a very long-chain fatty acid + ATP + CoA = a very long-chain fatty acyl-CoA + AMP + diphosphate</text>
        <dbReference type="Rhea" id="RHEA:54536"/>
        <dbReference type="ChEBI" id="CHEBI:30616"/>
        <dbReference type="ChEBI" id="CHEBI:33019"/>
        <dbReference type="ChEBI" id="CHEBI:57287"/>
        <dbReference type="ChEBI" id="CHEBI:58950"/>
        <dbReference type="ChEBI" id="CHEBI:138261"/>
        <dbReference type="ChEBI" id="CHEBI:456215"/>
    </reaction>
    <physiologicalReaction direction="left-to-right" evidence="5">
        <dbReference type="Rhea" id="RHEA:54537"/>
    </physiologicalReaction>
</comment>
<dbReference type="Gene3D" id="2.30.38.10">
    <property type="entry name" value="Luciferase, Domain 3"/>
    <property type="match status" value="1"/>
</dbReference>
<evidence type="ECO:0000259" key="9">
    <source>
        <dbReference type="Pfam" id="PF00501"/>
    </source>
</evidence>
<keyword evidence="3" id="KW-0443">Lipid metabolism</keyword>
<accession>A0A2G8KCI8</accession>
<dbReference type="InterPro" id="IPR020845">
    <property type="entry name" value="AMP-binding_CS"/>
</dbReference>
<comment type="caution">
    <text evidence="11">The sequence shown here is derived from an EMBL/GenBank/DDBJ whole genome shotgun (WGS) entry which is preliminary data.</text>
</comment>
<sequence length="494" mass="55595">MYNEPGFVWAWLGIIKCGATAALVNTHIRGKSLLHCIKISAAKKSSVEVNTDKSAKYVELIEALKEIKSDLDELGIEIFVMGFSDKPLPEDFKDLTKLSLNSSDENDVEARKGLDLWNDNCVYIYTSGTTGLPKATRMAYRRLITTSTLMMVYDMAPDDVFYLCLPLYHSAAFGVGLMNVINSGAAGAIRKKFSVREFWRDIRQYRVTIIQYIGETARYLVQAPRSEEDGVYPHGSIRMAVGNGLRQIYGRSFKRDLTLNVSKLLRVLQIIECDMETAEPKRGPDGLCVICPRGKAGLLGTKISNQLPLDGYIGDKQITEKKIIRDVLQKGDAYFNTGDLMLIDENGYVYFKDRLGNTFRWKGENVATTEVELSLLENPQVESANVYGVQIEGKDGRAGMASLILRNDVTLDCPALYKHITERLPSYACPKFVRIKESIEVTGTYKHRKVNLIKEGFDPRTITDPLYYMNDTEKTYSPLDEEAYNHVLSGAIRM</sequence>
<dbReference type="EC" id="6.2.1.3" evidence="4"/>
<dbReference type="FunFam" id="3.30.300.30:FF:000002">
    <property type="entry name" value="Long-chain fatty acid transport protein 1"/>
    <property type="match status" value="1"/>
</dbReference>
<evidence type="ECO:0000256" key="5">
    <source>
        <dbReference type="ARBA" id="ARBA00036527"/>
    </source>
</evidence>
<dbReference type="GO" id="GO:0005324">
    <property type="term" value="F:long-chain fatty acid transmembrane transporter activity"/>
    <property type="evidence" value="ECO:0007669"/>
    <property type="project" value="TreeGrafter"/>
</dbReference>
<dbReference type="Gene3D" id="3.40.50.980">
    <property type="match status" value="2"/>
</dbReference>
<evidence type="ECO:0000256" key="7">
    <source>
        <dbReference type="ARBA" id="ARBA00048666"/>
    </source>
</evidence>
<dbReference type="OrthoDB" id="288590at2759"/>
<feature type="transmembrane region" description="Helical" evidence="8">
    <location>
        <begin position="6"/>
        <end position="24"/>
    </location>
</feature>
<dbReference type="Pfam" id="PF00501">
    <property type="entry name" value="AMP-binding"/>
    <property type="match status" value="1"/>
</dbReference>
<protein>
    <recommendedName>
        <fullName evidence="4">long-chain-fatty-acid--CoA ligase</fullName>
        <ecNumber evidence="4">6.2.1.3</ecNumber>
    </recommendedName>
    <alternativeName>
        <fullName evidence="6">Long-chain-fatty-acid--CoA ligase</fullName>
    </alternativeName>
</protein>
<comment type="similarity">
    <text evidence="1">Belongs to the ATP-dependent AMP-binding enzyme family.</text>
</comment>
<evidence type="ECO:0000256" key="8">
    <source>
        <dbReference type="SAM" id="Phobius"/>
    </source>
</evidence>
<feature type="domain" description="AMP-dependent synthetase/ligase" evidence="9">
    <location>
        <begin position="1"/>
        <end position="253"/>
    </location>
</feature>
<dbReference type="InterPro" id="IPR045851">
    <property type="entry name" value="AMP-bd_C_sf"/>
</dbReference>
<keyword evidence="8" id="KW-0812">Transmembrane</keyword>
<evidence type="ECO:0000313" key="11">
    <source>
        <dbReference type="EMBL" id="PIK45724.1"/>
    </source>
</evidence>
<evidence type="ECO:0000256" key="6">
    <source>
        <dbReference type="ARBA" id="ARBA00041297"/>
    </source>
</evidence>
<dbReference type="AlphaFoldDB" id="A0A2G8KCI8"/>
<evidence type="ECO:0000313" key="12">
    <source>
        <dbReference type="Proteomes" id="UP000230750"/>
    </source>
</evidence>
<keyword evidence="2" id="KW-0436">Ligase</keyword>
<keyword evidence="12" id="KW-1185">Reference proteome</keyword>
<dbReference type="GO" id="GO:0004467">
    <property type="term" value="F:long-chain fatty acid-CoA ligase activity"/>
    <property type="evidence" value="ECO:0007669"/>
    <property type="project" value="UniProtKB-EC"/>
</dbReference>
<reference evidence="11 12" key="1">
    <citation type="journal article" date="2017" name="PLoS Biol.">
        <title>The sea cucumber genome provides insights into morphological evolution and visceral regeneration.</title>
        <authorList>
            <person name="Zhang X."/>
            <person name="Sun L."/>
            <person name="Yuan J."/>
            <person name="Sun Y."/>
            <person name="Gao Y."/>
            <person name="Zhang L."/>
            <person name="Li S."/>
            <person name="Dai H."/>
            <person name="Hamel J.F."/>
            <person name="Liu C."/>
            <person name="Yu Y."/>
            <person name="Liu S."/>
            <person name="Lin W."/>
            <person name="Guo K."/>
            <person name="Jin S."/>
            <person name="Xu P."/>
            <person name="Storey K.B."/>
            <person name="Huan P."/>
            <person name="Zhang T."/>
            <person name="Zhou Y."/>
            <person name="Zhang J."/>
            <person name="Lin C."/>
            <person name="Li X."/>
            <person name="Xing L."/>
            <person name="Huo D."/>
            <person name="Sun M."/>
            <person name="Wang L."/>
            <person name="Mercier A."/>
            <person name="Li F."/>
            <person name="Yang H."/>
            <person name="Xiang J."/>
        </authorList>
    </citation>
    <scope>NUCLEOTIDE SEQUENCE [LARGE SCALE GENOMIC DNA]</scope>
    <source>
        <strain evidence="11">Shaxun</strain>
        <tissue evidence="11">Muscle</tissue>
    </source>
</reference>